<comment type="caution">
    <text evidence="3">The sequence shown here is derived from an EMBL/GenBank/DDBJ whole genome shotgun (WGS) entry which is preliminary data.</text>
</comment>
<sequence length="217" mass="24147">MDEDAAAILSIPIEIPSKVKVFIWRACGNWIPKMKNLCRGGVPVSPTCPLCAVKDESTWHALCGCRCLKDVQLAFPLKKDWTGGTEWSKSYISEFHKCNEPVQRRNRVGVEVAIWKSTDSGFLSVVIESDAAVVVKWINEESIQRSDAGLVLEENLTLIRSLGRVVVQFLPRKANQVAHFLAKNAPSSVEDNYWLEEFPPCVRSFVLADGQGSTSLL</sequence>
<dbReference type="PANTHER" id="PTHR47723">
    <property type="entry name" value="OS05G0353850 PROTEIN"/>
    <property type="match status" value="1"/>
</dbReference>
<evidence type="ECO:0008006" key="5">
    <source>
        <dbReference type="Google" id="ProtNLM"/>
    </source>
</evidence>
<name>A0AAE0B3K0_9ROSI</name>
<evidence type="ECO:0000259" key="2">
    <source>
        <dbReference type="Pfam" id="PF13966"/>
    </source>
</evidence>
<proteinExistence type="predicted"/>
<protein>
    <recommendedName>
        <fullName evidence="5">RNase H type-1 domain-containing protein</fullName>
    </recommendedName>
</protein>
<dbReference type="InterPro" id="IPR002156">
    <property type="entry name" value="RNaseH_domain"/>
</dbReference>
<feature type="domain" description="RNase H type-1" evidence="1">
    <location>
        <begin position="112"/>
        <end position="185"/>
    </location>
</feature>
<dbReference type="Pfam" id="PF13966">
    <property type="entry name" value="zf-RVT"/>
    <property type="match status" value="1"/>
</dbReference>
<dbReference type="Pfam" id="PF13456">
    <property type="entry name" value="RVT_3"/>
    <property type="match status" value="1"/>
</dbReference>
<evidence type="ECO:0000313" key="4">
    <source>
        <dbReference type="Proteomes" id="UP001281410"/>
    </source>
</evidence>
<feature type="domain" description="Reverse transcriptase zinc-binding" evidence="2">
    <location>
        <begin position="14"/>
        <end position="69"/>
    </location>
</feature>
<dbReference type="GO" id="GO:0003676">
    <property type="term" value="F:nucleic acid binding"/>
    <property type="evidence" value="ECO:0007669"/>
    <property type="project" value="InterPro"/>
</dbReference>
<dbReference type="PANTHER" id="PTHR47723:SF21">
    <property type="entry name" value="POLYNUCLEOTIDYL TRANSFERASE, RIBONUCLEASE H-LIKE SUPERFAMILY PROTEIN"/>
    <property type="match status" value="1"/>
</dbReference>
<dbReference type="GO" id="GO:0004523">
    <property type="term" value="F:RNA-DNA hybrid ribonuclease activity"/>
    <property type="evidence" value="ECO:0007669"/>
    <property type="project" value="InterPro"/>
</dbReference>
<gene>
    <name evidence="3" type="ORF">Dsin_001214</name>
</gene>
<organism evidence="3 4">
    <name type="scientific">Dipteronia sinensis</name>
    <dbReference type="NCBI Taxonomy" id="43782"/>
    <lineage>
        <taxon>Eukaryota</taxon>
        <taxon>Viridiplantae</taxon>
        <taxon>Streptophyta</taxon>
        <taxon>Embryophyta</taxon>
        <taxon>Tracheophyta</taxon>
        <taxon>Spermatophyta</taxon>
        <taxon>Magnoliopsida</taxon>
        <taxon>eudicotyledons</taxon>
        <taxon>Gunneridae</taxon>
        <taxon>Pentapetalae</taxon>
        <taxon>rosids</taxon>
        <taxon>malvids</taxon>
        <taxon>Sapindales</taxon>
        <taxon>Sapindaceae</taxon>
        <taxon>Hippocastanoideae</taxon>
        <taxon>Acereae</taxon>
        <taxon>Dipteronia</taxon>
    </lineage>
</organism>
<keyword evidence="4" id="KW-1185">Reference proteome</keyword>
<accession>A0AAE0B3K0</accession>
<evidence type="ECO:0000259" key="1">
    <source>
        <dbReference type="Pfam" id="PF13456"/>
    </source>
</evidence>
<dbReference type="EMBL" id="JANJYJ010000001">
    <property type="protein sequence ID" value="KAK3229333.1"/>
    <property type="molecule type" value="Genomic_DNA"/>
</dbReference>
<dbReference type="AlphaFoldDB" id="A0AAE0B3K0"/>
<dbReference type="Proteomes" id="UP001281410">
    <property type="component" value="Unassembled WGS sequence"/>
</dbReference>
<dbReference type="InterPro" id="IPR026960">
    <property type="entry name" value="RVT-Znf"/>
</dbReference>
<dbReference type="InterPro" id="IPR053151">
    <property type="entry name" value="RNase_H-like"/>
</dbReference>
<dbReference type="CDD" id="cd06222">
    <property type="entry name" value="RNase_H_like"/>
    <property type="match status" value="1"/>
</dbReference>
<evidence type="ECO:0000313" key="3">
    <source>
        <dbReference type="EMBL" id="KAK3229333.1"/>
    </source>
</evidence>
<dbReference type="InterPro" id="IPR044730">
    <property type="entry name" value="RNase_H-like_dom_plant"/>
</dbReference>
<dbReference type="Gene3D" id="3.30.420.10">
    <property type="entry name" value="Ribonuclease H-like superfamily/Ribonuclease H"/>
    <property type="match status" value="1"/>
</dbReference>
<dbReference type="InterPro" id="IPR036397">
    <property type="entry name" value="RNaseH_sf"/>
</dbReference>
<reference evidence="3" key="1">
    <citation type="journal article" date="2023" name="Plant J.">
        <title>Genome sequences and population genomics provide insights into the demographic history, inbreeding, and mutation load of two 'living fossil' tree species of Dipteronia.</title>
        <authorList>
            <person name="Feng Y."/>
            <person name="Comes H.P."/>
            <person name="Chen J."/>
            <person name="Zhu S."/>
            <person name="Lu R."/>
            <person name="Zhang X."/>
            <person name="Li P."/>
            <person name="Qiu J."/>
            <person name="Olsen K.M."/>
            <person name="Qiu Y."/>
        </authorList>
    </citation>
    <scope>NUCLEOTIDE SEQUENCE</scope>
    <source>
        <strain evidence="3">NBL</strain>
    </source>
</reference>